<feature type="domain" description="Solute-binding protein family 5" evidence="2">
    <location>
        <begin position="96"/>
        <end position="502"/>
    </location>
</feature>
<dbReference type="AlphaFoldDB" id="A0A094QCW2"/>
<evidence type="ECO:0000259" key="2">
    <source>
        <dbReference type="Pfam" id="PF00496"/>
    </source>
</evidence>
<feature type="region of interest" description="Disordered" evidence="1">
    <location>
        <begin position="22"/>
        <end position="41"/>
    </location>
</feature>
<dbReference type="PANTHER" id="PTHR30290">
    <property type="entry name" value="PERIPLASMIC BINDING COMPONENT OF ABC TRANSPORTER"/>
    <property type="match status" value="1"/>
</dbReference>
<name>A0A094QCW2_9ZZZZ</name>
<dbReference type="GO" id="GO:1904680">
    <property type="term" value="F:peptide transmembrane transporter activity"/>
    <property type="evidence" value="ECO:0007669"/>
    <property type="project" value="TreeGrafter"/>
</dbReference>
<accession>A0A094QCW2</accession>
<evidence type="ECO:0000256" key="1">
    <source>
        <dbReference type="SAM" id="MobiDB-lite"/>
    </source>
</evidence>
<dbReference type="InterPro" id="IPR039424">
    <property type="entry name" value="SBP_5"/>
</dbReference>
<dbReference type="SUPFAM" id="SSF53850">
    <property type="entry name" value="Periplasmic binding protein-like II"/>
    <property type="match status" value="1"/>
</dbReference>
<dbReference type="CDD" id="cd08506">
    <property type="entry name" value="PBP2_clavulanate_OppA2"/>
    <property type="match status" value="1"/>
</dbReference>
<dbReference type="PROSITE" id="PS51257">
    <property type="entry name" value="PROKAR_LIPOPROTEIN"/>
    <property type="match status" value="1"/>
</dbReference>
<dbReference type="GO" id="GO:0042597">
    <property type="term" value="C:periplasmic space"/>
    <property type="evidence" value="ECO:0007669"/>
    <property type="project" value="UniProtKB-ARBA"/>
</dbReference>
<proteinExistence type="predicted"/>
<dbReference type="InterPro" id="IPR030678">
    <property type="entry name" value="Peptide/Ni-bd"/>
</dbReference>
<evidence type="ECO:0000313" key="3">
    <source>
        <dbReference type="EMBL" id="KGA19999.1"/>
    </source>
</evidence>
<sequence>MHSKVVAVVALMGLIASGCGGSGGGAQSGEESGGRSASLDGAQEGGTLNVLTFQEGASTLDPQRVYTGAELGAWGSTFTRTLTSYQPAAGKDGTNLVADMATDLGTASEDLKTWTFTLRDGLTWEDGSEVTCADIAYGVSRTFAAEVTAGEGPMYALSYLNIPEGESDFGSAYPGPWLADEEQQALFDEAVQCDGQNITFNLQVPVADFNYTVGLLAFAPVPKDKDTADQYGLAPFSNGPFRVESYEEGVEMVLVRNENWNADSDPVRKPLLDKIIWQFGVDEAVIDERMLADAGDDKNTIVYGGILPENLQTVFGDDSLKDRRTDGFDGFVSYTMFNVETVNCVEIRKAIWLALDREALRTAAGGPFTGEFATSFVAPLLAADYEPAKLVDGLNEDGTANVEAAIAMMDKAKEACPELHARATGEGLRFDHPDSATWQKNIAIWIDSLGAAGINIIDNPIEASKYYSTINGDRGDLMRAGWAADWANASTVIPELFGQDGGFNYHSNENDPAFAAFQTKIDEAKAETDRSKQSKLWKELNQYVMDQAWSIPGSATKSQNLVGSNVRGAYQWMPFGWYNLGAIGLAG</sequence>
<organism evidence="3">
    <name type="scientific">freshwater metagenome</name>
    <dbReference type="NCBI Taxonomy" id="449393"/>
    <lineage>
        <taxon>unclassified sequences</taxon>
        <taxon>metagenomes</taxon>
        <taxon>ecological metagenomes</taxon>
    </lineage>
</organism>
<dbReference type="GO" id="GO:0043190">
    <property type="term" value="C:ATP-binding cassette (ABC) transporter complex"/>
    <property type="evidence" value="ECO:0007669"/>
    <property type="project" value="InterPro"/>
</dbReference>
<comment type="caution">
    <text evidence="3">The sequence shown here is derived from an EMBL/GenBank/DDBJ whole genome shotgun (WGS) entry which is preliminary data.</text>
</comment>
<dbReference type="PANTHER" id="PTHR30290:SF83">
    <property type="entry name" value="ABC TRANSPORTER SUBSTRATE-BINDING PROTEIN"/>
    <property type="match status" value="1"/>
</dbReference>
<protein>
    <recommendedName>
        <fullName evidence="2">Solute-binding protein family 5 domain-containing protein</fullName>
    </recommendedName>
</protein>
<dbReference type="PIRSF" id="PIRSF002741">
    <property type="entry name" value="MppA"/>
    <property type="match status" value="1"/>
</dbReference>
<dbReference type="InterPro" id="IPR000914">
    <property type="entry name" value="SBP_5_dom"/>
</dbReference>
<dbReference type="GO" id="GO:0015833">
    <property type="term" value="P:peptide transport"/>
    <property type="evidence" value="ECO:0007669"/>
    <property type="project" value="TreeGrafter"/>
</dbReference>
<gene>
    <name evidence="3" type="ORF">GM51_5815</name>
</gene>
<feature type="compositionally biased region" description="Low complexity" evidence="1">
    <location>
        <begin position="28"/>
        <end position="38"/>
    </location>
</feature>
<dbReference type="Gene3D" id="3.10.105.10">
    <property type="entry name" value="Dipeptide-binding Protein, Domain 3"/>
    <property type="match status" value="1"/>
</dbReference>
<dbReference type="Gene3D" id="3.40.190.10">
    <property type="entry name" value="Periplasmic binding protein-like II"/>
    <property type="match status" value="1"/>
</dbReference>
<dbReference type="EMBL" id="JNSL01000025">
    <property type="protein sequence ID" value="KGA19999.1"/>
    <property type="molecule type" value="Genomic_DNA"/>
</dbReference>
<reference evidence="3" key="1">
    <citation type="submission" date="2014-06" db="EMBL/GenBank/DDBJ databases">
        <title>Key roles for freshwater Actinobacteria revealed by deep metagenomic sequencing.</title>
        <authorList>
            <person name="Ghai R."/>
            <person name="Mizuno C.M."/>
            <person name="Picazo A."/>
            <person name="Camacho A."/>
            <person name="Rodriguez-Valera F."/>
        </authorList>
    </citation>
    <scope>NUCLEOTIDE SEQUENCE</scope>
</reference>
<dbReference type="Pfam" id="PF00496">
    <property type="entry name" value="SBP_bac_5"/>
    <property type="match status" value="1"/>
</dbReference>